<accession>A0A6C2U6D3</accession>
<dbReference type="PANTHER" id="PTHR30273:SF2">
    <property type="entry name" value="PROTEIN FECR"/>
    <property type="match status" value="1"/>
</dbReference>
<feature type="transmembrane region" description="Helical" evidence="1">
    <location>
        <begin position="76"/>
        <end position="97"/>
    </location>
</feature>
<dbReference type="RefSeq" id="WP_136081022.1">
    <property type="nucleotide sequence ID" value="NZ_CAAHFG010000002.1"/>
</dbReference>
<keyword evidence="1" id="KW-1133">Transmembrane helix</keyword>
<dbReference type="Pfam" id="PF13385">
    <property type="entry name" value="Laminin_G_3"/>
    <property type="match status" value="1"/>
</dbReference>
<sequence>MDRKHKTLYRLLSARHDGRTLTDDELATLEALLDGDEAAQFDYFRMERLFHDLECQFMGNCAETVIREFPKNPGKILPLVGWSTAIAASLVAALLLVPRPGTGRDTLLVKTDATILTRDDQIVARVVGSQDLGWGAENSVEIANGELKPGLLDLERGTLDVVLDNGTRLGFVAPVRMDLSSLRRLALLSGELVLDVPGLSEGLTVTTPDAVLTANTALTLIRSGGERTDTMVKVERGAVDLFTEDETGREVRKSLVGKESVEIARGTADPVMLTKQIIEPRVDLSQPPELKDLKYVHYNFDEPRGATVRNLGNIPNGDGWLDGIAEYPEYPMPKRVPGRFGRALQFTGHGEGARADLKEFGTDEPGSVAFWIKIDPETTPSMYETIFTWRMYSDPEKSWHADDEVELACSIHINDNPDKGVVGALWIAFRNRWICGSKDLRDGRWHHVTAVFLRGYQGKMVRHYIDGQLARSSARGETWLPQDRYPEIGGGSISIGRVYWDRRPGMLSQTDSVGLRGLVDEVYVFNQAVLPSHASRLFMENSPNQKTAVSFVPWSLPTLATLPVPVDE</sequence>
<proteinExistence type="predicted"/>
<name>A0A6C2U6D3_PONDE</name>
<dbReference type="AlphaFoldDB" id="A0A6C2U6D3"/>
<evidence type="ECO:0000313" key="3">
    <source>
        <dbReference type="Proteomes" id="UP000366872"/>
    </source>
</evidence>
<keyword evidence="1" id="KW-0812">Transmembrane</keyword>
<dbReference type="SUPFAM" id="SSF49899">
    <property type="entry name" value="Concanavalin A-like lectins/glucanases"/>
    <property type="match status" value="1"/>
</dbReference>
<organism evidence="2 3">
    <name type="scientific">Pontiella desulfatans</name>
    <dbReference type="NCBI Taxonomy" id="2750659"/>
    <lineage>
        <taxon>Bacteria</taxon>
        <taxon>Pseudomonadati</taxon>
        <taxon>Kiritimatiellota</taxon>
        <taxon>Kiritimatiellia</taxon>
        <taxon>Kiritimatiellales</taxon>
        <taxon>Pontiellaceae</taxon>
        <taxon>Pontiella</taxon>
    </lineage>
</organism>
<reference evidence="2 3" key="1">
    <citation type="submission" date="2019-04" db="EMBL/GenBank/DDBJ databases">
        <authorList>
            <person name="Van Vliet M D."/>
        </authorList>
    </citation>
    <scope>NUCLEOTIDE SEQUENCE [LARGE SCALE GENOMIC DNA]</scope>
    <source>
        <strain evidence="2 3">F1</strain>
    </source>
</reference>
<evidence type="ECO:0000256" key="1">
    <source>
        <dbReference type="SAM" id="Phobius"/>
    </source>
</evidence>
<keyword evidence="3" id="KW-1185">Reference proteome</keyword>
<evidence type="ECO:0000313" key="2">
    <source>
        <dbReference type="EMBL" id="VGO15463.1"/>
    </source>
</evidence>
<dbReference type="EMBL" id="CAAHFG010000002">
    <property type="protein sequence ID" value="VGO15463.1"/>
    <property type="molecule type" value="Genomic_DNA"/>
</dbReference>
<keyword evidence="1" id="KW-0472">Membrane</keyword>
<gene>
    <name evidence="2" type="ORF">PDESU_04046</name>
</gene>
<dbReference type="Gene3D" id="2.60.120.200">
    <property type="match status" value="1"/>
</dbReference>
<dbReference type="PANTHER" id="PTHR30273">
    <property type="entry name" value="PERIPLASMIC SIGNAL SENSOR AND SIGMA FACTOR ACTIVATOR FECR-RELATED"/>
    <property type="match status" value="1"/>
</dbReference>
<protein>
    <recommendedName>
        <fullName evidence="4">FecR protein domain-containing protein</fullName>
    </recommendedName>
</protein>
<dbReference type="InterPro" id="IPR012373">
    <property type="entry name" value="Ferrdict_sens_TM"/>
</dbReference>
<dbReference type="InterPro" id="IPR013320">
    <property type="entry name" value="ConA-like_dom_sf"/>
</dbReference>
<dbReference type="GO" id="GO:0016989">
    <property type="term" value="F:sigma factor antagonist activity"/>
    <property type="evidence" value="ECO:0007669"/>
    <property type="project" value="TreeGrafter"/>
</dbReference>
<dbReference type="Proteomes" id="UP000366872">
    <property type="component" value="Unassembled WGS sequence"/>
</dbReference>
<evidence type="ECO:0008006" key="4">
    <source>
        <dbReference type="Google" id="ProtNLM"/>
    </source>
</evidence>